<accession>W2RY96</accession>
<dbReference type="AlphaFoldDB" id="W2RY96"/>
<dbReference type="HOGENOM" id="CLU_000445_44_8_1"/>
<dbReference type="EMBL" id="KB822719">
    <property type="protein sequence ID" value="ETN41466.1"/>
    <property type="molecule type" value="Genomic_DNA"/>
</dbReference>
<evidence type="ECO:0000313" key="3">
    <source>
        <dbReference type="Proteomes" id="UP000030752"/>
    </source>
</evidence>
<dbReference type="InterPro" id="IPR029062">
    <property type="entry name" value="Class_I_gatase-like"/>
</dbReference>
<evidence type="ECO:0000256" key="1">
    <source>
        <dbReference type="SAM" id="MobiDB-lite"/>
    </source>
</evidence>
<dbReference type="RefSeq" id="XP_008715975.1">
    <property type="nucleotide sequence ID" value="XM_008717753.1"/>
</dbReference>
<feature type="region of interest" description="Disordered" evidence="1">
    <location>
        <begin position="18"/>
        <end position="37"/>
    </location>
</feature>
<gene>
    <name evidence="2" type="ORF">HMPREF1541_03402</name>
</gene>
<dbReference type="STRING" id="1220924.W2RY96"/>
<dbReference type="InParanoid" id="W2RY96"/>
<reference evidence="2 3" key="1">
    <citation type="submission" date="2013-03" db="EMBL/GenBank/DDBJ databases">
        <title>The Genome Sequence of Phialophora europaea CBS 101466.</title>
        <authorList>
            <consortium name="The Broad Institute Genomics Platform"/>
            <person name="Cuomo C."/>
            <person name="de Hoog S."/>
            <person name="Gorbushina A."/>
            <person name="Walker B."/>
            <person name="Young S.K."/>
            <person name="Zeng Q."/>
            <person name="Gargeya S."/>
            <person name="Fitzgerald M."/>
            <person name="Haas B."/>
            <person name="Abouelleil A."/>
            <person name="Allen A.W."/>
            <person name="Alvarado L."/>
            <person name="Arachchi H.M."/>
            <person name="Berlin A.M."/>
            <person name="Chapman S.B."/>
            <person name="Gainer-Dewar J."/>
            <person name="Goldberg J."/>
            <person name="Griggs A."/>
            <person name="Gujja S."/>
            <person name="Hansen M."/>
            <person name="Howarth C."/>
            <person name="Imamovic A."/>
            <person name="Ireland A."/>
            <person name="Larimer J."/>
            <person name="McCowan C."/>
            <person name="Murphy C."/>
            <person name="Pearson M."/>
            <person name="Poon T.W."/>
            <person name="Priest M."/>
            <person name="Roberts A."/>
            <person name="Saif S."/>
            <person name="Shea T."/>
            <person name="Sisk P."/>
            <person name="Sykes S."/>
            <person name="Wortman J."/>
            <person name="Nusbaum C."/>
            <person name="Birren B."/>
        </authorList>
    </citation>
    <scope>NUCLEOTIDE SEQUENCE [LARGE SCALE GENOMIC DNA]</scope>
    <source>
        <strain evidence="2 3">CBS 101466</strain>
    </source>
</reference>
<evidence type="ECO:0008006" key="4">
    <source>
        <dbReference type="Google" id="ProtNLM"/>
    </source>
</evidence>
<evidence type="ECO:0000313" key="2">
    <source>
        <dbReference type="EMBL" id="ETN41466.1"/>
    </source>
</evidence>
<protein>
    <recommendedName>
        <fullName evidence="4">DJ-1/PfpI domain-containing protein</fullName>
    </recommendedName>
</protein>
<dbReference type="InterPro" id="IPR052158">
    <property type="entry name" value="INH-QAR"/>
</dbReference>
<dbReference type="PANTHER" id="PTHR43130">
    <property type="entry name" value="ARAC-FAMILY TRANSCRIPTIONAL REGULATOR"/>
    <property type="match status" value="1"/>
</dbReference>
<dbReference type="OrthoDB" id="543156at2759"/>
<dbReference type="PANTHER" id="PTHR43130:SF15">
    <property type="entry name" value="THIJ_PFPI FAMILY PROTEIN (AFU_ORTHOLOGUE AFUA_5G14240)"/>
    <property type="match status" value="1"/>
</dbReference>
<dbReference type="Gene3D" id="3.40.50.880">
    <property type="match status" value="1"/>
</dbReference>
<sequence>MLLFPAFSVTDVFAKSAPHRSHPLPHQHSTPNDELLHNSSFSQSIVPTDTLATAADLDLHALFVPDGVGTLAPTPDLQPRIDYITTTYPSLTHLISTCTGAGVLDGRNATTNKAMWNETVSHGPRTNWIGHARWVRDGNVYLRSGVSAWIEDVWRKERADELAVGIEYPRITDWRDDPVCRVLGREGRAAY</sequence>
<dbReference type="SUPFAM" id="SSF52317">
    <property type="entry name" value="Class I glutamine amidotransferase-like"/>
    <property type="match status" value="1"/>
</dbReference>
<dbReference type="Proteomes" id="UP000030752">
    <property type="component" value="Unassembled WGS sequence"/>
</dbReference>
<dbReference type="GeneID" id="19970741"/>
<organism evidence="2 3">
    <name type="scientific">Cyphellophora europaea (strain CBS 101466)</name>
    <name type="common">Phialophora europaea</name>
    <dbReference type="NCBI Taxonomy" id="1220924"/>
    <lineage>
        <taxon>Eukaryota</taxon>
        <taxon>Fungi</taxon>
        <taxon>Dikarya</taxon>
        <taxon>Ascomycota</taxon>
        <taxon>Pezizomycotina</taxon>
        <taxon>Eurotiomycetes</taxon>
        <taxon>Chaetothyriomycetidae</taxon>
        <taxon>Chaetothyriales</taxon>
        <taxon>Cyphellophoraceae</taxon>
        <taxon>Cyphellophora</taxon>
    </lineage>
</organism>
<dbReference type="eggNOG" id="ENOG502S2RR">
    <property type="taxonomic scope" value="Eukaryota"/>
</dbReference>
<proteinExistence type="predicted"/>
<dbReference type="VEuPathDB" id="FungiDB:HMPREF1541_03402"/>
<keyword evidence="3" id="KW-1185">Reference proteome</keyword>
<feature type="compositionally biased region" description="Polar residues" evidence="1">
    <location>
        <begin position="27"/>
        <end position="37"/>
    </location>
</feature>
<name>W2RY96_CYPE1</name>